<evidence type="ECO:0000256" key="8">
    <source>
        <dbReference type="SAM" id="SignalP"/>
    </source>
</evidence>
<sequence length="308" mass="32567">MRAGSPLPPRRRWIRRIATSLTVLLVAAVAAGCGGGPSAGSSGAAADEGAAGGDGSAGAQGSVTLKVGATAVPHAEILRDVAAPALAKQGIELEVVEFSDYTKINPALVDGELDANYFQHIPYLDQFNEDHGTNLTPLAKVHIEPMGLYSDKITDLDQLRDGATVAIPNDPTNGGRALLLLQSAGLIKLEEGADYTATVRDIVENPKNLEIREVAAELIPRTLADVDLAAINTNYVLEAKKAGAMKNPEPLFIEDADSPFANVLVVRPEDVDRPELKALAEVLVGPEVKEYIEEHYDGAVVPAQELLE</sequence>
<dbReference type="PROSITE" id="PS51257">
    <property type="entry name" value="PROKAR_LIPOPROTEIN"/>
    <property type="match status" value="1"/>
</dbReference>
<comment type="similarity">
    <text evidence="2">Belongs to the NlpA lipoprotein family.</text>
</comment>
<comment type="subcellular location">
    <subcellularLocation>
        <location evidence="1">Membrane</location>
        <topology evidence="1">Lipid-anchor</topology>
    </subcellularLocation>
</comment>
<keyword evidence="3 8" id="KW-0732">Signal</keyword>
<dbReference type="Proteomes" id="UP001304683">
    <property type="component" value="Chromosome"/>
</dbReference>
<evidence type="ECO:0000256" key="7">
    <source>
        <dbReference type="SAM" id="MobiDB-lite"/>
    </source>
</evidence>
<evidence type="ECO:0000256" key="6">
    <source>
        <dbReference type="ARBA" id="ARBA00023288"/>
    </source>
</evidence>
<proteinExistence type="inferred from homology"/>
<dbReference type="Gene3D" id="3.40.190.10">
    <property type="entry name" value="Periplasmic binding protein-like II"/>
    <property type="match status" value="2"/>
</dbReference>
<gene>
    <name evidence="9" type="ORF">Q5761_02700</name>
</gene>
<organism evidence="9 10">
    <name type="scientific">Thermaerobacter composti</name>
    <dbReference type="NCBI Taxonomy" id="554949"/>
    <lineage>
        <taxon>Bacteria</taxon>
        <taxon>Bacillati</taxon>
        <taxon>Bacillota</taxon>
        <taxon>Clostridia</taxon>
        <taxon>Eubacteriales</taxon>
        <taxon>Clostridiales Family XVII. Incertae Sedis</taxon>
        <taxon>Thermaerobacter</taxon>
    </lineage>
</organism>
<dbReference type="InterPro" id="IPR004872">
    <property type="entry name" value="Lipoprotein_NlpA"/>
</dbReference>
<evidence type="ECO:0000313" key="10">
    <source>
        <dbReference type="Proteomes" id="UP001304683"/>
    </source>
</evidence>
<evidence type="ECO:0000256" key="2">
    <source>
        <dbReference type="ARBA" id="ARBA00008973"/>
    </source>
</evidence>
<feature type="compositionally biased region" description="Low complexity" evidence="7">
    <location>
        <begin position="39"/>
        <end position="49"/>
    </location>
</feature>
<evidence type="ECO:0000256" key="3">
    <source>
        <dbReference type="ARBA" id="ARBA00022729"/>
    </source>
</evidence>
<keyword evidence="5" id="KW-0564">Palmitate</keyword>
<feature type="signal peptide" evidence="8">
    <location>
        <begin position="1"/>
        <end position="31"/>
    </location>
</feature>
<dbReference type="SUPFAM" id="SSF53850">
    <property type="entry name" value="Periplasmic binding protein-like II"/>
    <property type="match status" value="1"/>
</dbReference>
<dbReference type="RefSeq" id="WP_318751101.1">
    <property type="nucleotide sequence ID" value="NZ_CP132508.1"/>
</dbReference>
<dbReference type="PANTHER" id="PTHR30429:SF0">
    <property type="entry name" value="METHIONINE-BINDING LIPOPROTEIN METQ"/>
    <property type="match status" value="1"/>
</dbReference>
<dbReference type="PANTHER" id="PTHR30429">
    <property type="entry name" value="D-METHIONINE-BINDING LIPOPROTEIN METQ"/>
    <property type="match status" value="1"/>
</dbReference>
<keyword evidence="10" id="KW-1185">Reference proteome</keyword>
<keyword evidence="6" id="KW-0449">Lipoprotein</keyword>
<keyword evidence="4" id="KW-0472">Membrane</keyword>
<feature type="chain" id="PRO_5046252204" evidence="8">
    <location>
        <begin position="32"/>
        <end position="308"/>
    </location>
</feature>
<dbReference type="CDD" id="cd13597">
    <property type="entry name" value="PBP2_lipoprotein_Tp32"/>
    <property type="match status" value="1"/>
</dbReference>
<dbReference type="Pfam" id="PF03180">
    <property type="entry name" value="Lipoprotein_9"/>
    <property type="match status" value="1"/>
</dbReference>
<evidence type="ECO:0000256" key="4">
    <source>
        <dbReference type="ARBA" id="ARBA00023136"/>
    </source>
</evidence>
<protein>
    <submittedName>
        <fullName evidence="9">MetQ/NlpA family ABC transporter substrate-binding protein</fullName>
    </submittedName>
</protein>
<feature type="region of interest" description="Disordered" evidence="7">
    <location>
        <begin position="38"/>
        <end position="57"/>
    </location>
</feature>
<dbReference type="PIRSF" id="PIRSF002854">
    <property type="entry name" value="MetQ"/>
    <property type="match status" value="1"/>
</dbReference>
<evidence type="ECO:0000256" key="5">
    <source>
        <dbReference type="ARBA" id="ARBA00023139"/>
    </source>
</evidence>
<reference evidence="9 10" key="1">
    <citation type="submission" date="2023-08" db="EMBL/GenBank/DDBJ databases">
        <title>Genome sequence of Thermaerobacter compostii strain Ins1, a spore-forming filamentous bacterium isolated from a deep geothermal reservoir.</title>
        <authorList>
            <person name="Bregnard D."/>
            <person name="Gonzalez D."/>
            <person name="Junier P."/>
        </authorList>
    </citation>
    <scope>NUCLEOTIDE SEQUENCE [LARGE SCALE GENOMIC DNA]</scope>
    <source>
        <strain evidence="9 10">Ins1</strain>
    </source>
</reference>
<evidence type="ECO:0000313" key="9">
    <source>
        <dbReference type="EMBL" id="WPD19597.1"/>
    </source>
</evidence>
<dbReference type="EMBL" id="CP132508">
    <property type="protein sequence ID" value="WPD19597.1"/>
    <property type="molecule type" value="Genomic_DNA"/>
</dbReference>
<evidence type="ECO:0000256" key="1">
    <source>
        <dbReference type="ARBA" id="ARBA00004635"/>
    </source>
</evidence>
<accession>A0ABZ0QSI8</accession>
<name>A0ABZ0QSI8_9FIRM</name>